<keyword evidence="3" id="KW-0804">Transcription</keyword>
<dbReference type="InterPro" id="IPR051011">
    <property type="entry name" value="Metal_resp_trans_reg"/>
</dbReference>
<dbReference type="SUPFAM" id="SSF46785">
    <property type="entry name" value="Winged helix' DNA-binding domain"/>
    <property type="match status" value="1"/>
</dbReference>
<gene>
    <name evidence="6" type="ORF">COOX1_0675</name>
</gene>
<evidence type="ECO:0000256" key="2">
    <source>
        <dbReference type="ARBA" id="ARBA00023125"/>
    </source>
</evidence>
<dbReference type="PRINTS" id="PR00778">
    <property type="entry name" value="HTHARSR"/>
</dbReference>
<evidence type="ECO:0000256" key="1">
    <source>
        <dbReference type="ARBA" id="ARBA00023015"/>
    </source>
</evidence>
<keyword evidence="4" id="KW-0105">Cadmium resistance</keyword>
<dbReference type="NCBIfam" id="NF033788">
    <property type="entry name" value="HTH_metalloreg"/>
    <property type="match status" value="1"/>
</dbReference>
<evidence type="ECO:0000313" key="7">
    <source>
        <dbReference type="Proteomes" id="UP000502196"/>
    </source>
</evidence>
<accession>A0A6F9DZQ1</accession>
<sequence>MVEGDSASERVKSRGEVPLWRPAGGQGSCEVFGYDPEKVQRRRRELHVTEGMADLFKVLADDTRLKIVYALCREDELCVCDVATILGITNANASHHLRLLSHMGLAASRREGKMVFYRLQSPHVRHLLQEVLRLYGRGESGGCAE</sequence>
<feature type="domain" description="HTH arsR-type" evidence="5">
    <location>
        <begin position="44"/>
        <end position="139"/>
    </location>
</feature>
<dbReference type="CDD" id="cd00090">
    <property type="entry name" value="HTH_ARSR"/>
    <property type="match status" value="1"/>
</dbReference>
<evidence type="ECO:0000256" key="4">
    <source>
        <dbReference type="ARBA" id="ARBA00043263"/>
    </source>
</evidence>
<dbReference type="GO" id="GO:0046686">
    <property type="term" value="P:response to cadmium ion"/>
    <property type="evidence" value="ECO:0007669"/>
    <property type="project" value="UniProtKB-KW"/>
</dbReference>
<dbReference type="InterPro" id="IPR018334">
    <property type="entry name" value="ArsR_HTH"/>
</dbReference>
<dbReference type="InterPro" id="IPR036390">
    <property type="entry name" value="WH_DNA-bd_sf"/>
</dbReference>
<evidence type="ECO:0000259" key="5">
    <source>
        <dbReference type="PROSITE" id="PS50987"/>
    </source>
</evidence>
<organism evidence="6 7">
    <name type="scientific">Kyrpidia spormannii</name>
    <dbReference type="NCBI Taxonomy" id="2055160"/>
    <lineage>
        <taxon>Bacteria</taxon>
        <taxon>Bacillati</taxon>
        <taxon>Bacillota</taxon>
        <taxon>Bacilli</taxon>
        <taxon>Bacillales</taxon>
        <taxon>Alicyclobacillaceae</taxon>
        <taxon>Kyrpidia</taxon>
    </lineage>
</organism>
<dbReference type="SMART" id="SM00418">
    <property type="entry name" value="HTH_ARSR"/>
    <property type="match status" value="1"/>
</dbReference>
<dbReference type="AlphaFoldDB" id="A0A6F9DZQ1"/>
<name>A0A6F9DZQ1_9BACL</name>
<dbReference type="EMBL" id="LR792683">
    <property type="protein sequence ID" value="CAB3390962.1"/>
    <property type="molecule type" value="Genomic_DNA"/>
</dbReference>
<evidence type="ECO:0000313" key="6">
    <source>
        <dbReference type="EMBL" id="CAB3390962.1"/>
    </source>
</evidence>
<dbReference type="Pfam" id="PF01022">
    <property type="entry name" value="HTH_5"/>
    <property type="match status" value="1"/>
</dbReference>
<dbReference type="InterPro" id="IPR036388">
    <property type="entry name" value="WH-like_DNA-bd_sf"/>
</dbReference>
<dbReference type="InterPro" id="IPR011991">
    <property type="entry name" value="ArsR-like_HTH"/>
</dbReference>
<dbReference type="PANTHER" id="PTHR43132">
    <property type="entry name" value="ARSENICAL RESISTANCE OPERON REPRESSOR ARSR-RELATED"/>
    <property type="match status" value="1"/>
</dbReference>
<dbReference type="GO" id="GO:0003700">
    <property type="term" value="F:DNA-binding transcription factor activity"/>
    <property type="evidence" value="ECO:0007669"/>
    <property type="project" value="InterPro"/>
</dbReference>
<dbReference type="GO" id="GO:0003677">
    <property type="term" value="F:DNA binding"/>
    <property type="evidence" value="ECO:0007669"/>
    <property type="project" value="UniProtKB-KW"/>
</dbReference>
<dbReference type="PANTHER" id="PTHR43132:SF6">
    <property type="entry name" value="HTH-TYPE TRANSCRIPTIONAL REPRESSOR CZRA"/>
    <property type="match status" value="1"/>
</dbReference>
<protein>
    <submittedName>
        <fullName evidence="6">ArsR family transcriptional regulator</fullName>
    </submittedName>
</protein>
<proteinExistence type="predicted"/>
<keyword evidence="2" id="KW-0238">DNA-binding</keyword>
<dbReference type="Gene3D" id="1.10.10.10">
    <property type="entry name" value="Winged helix-like DNA-binding domain superfamily/Winged helix DNA-binding domain"/>
    <property type="match status" value="1"/>
</dbReference>
<evidence type="ECO:0000256" key="3">
    <source>
        <dbReference type="ARBA" id="ARBA00023163"/>
    </source>
</evidence>
<dbReference type="PROSITE" id="PS00846">
    <property type="entry name" value="HTH_ARSR_1"/>
    <property type="match status" value="1"/>
</dbReference>
<dbReference type="Proteomes" id="UP000502196">
    <property type="component" value="Chromosome"/>
</dbReference>
<reference evidence="6 7" key="1">
    <citation type="submission" date="2020-04" db="EMBL/GenBank/DDBJ databases">
        <authorList>
            <person name="Hogendoorn C."/>
        </authorList>
    </citation>
    <scope>NUCLEOTIDE SEQUENCE [LARGE SCALE GENOMIC DNA]</scope>
    <source>
        <strain evidence="6">COOX1</strain>
    </source>
</reference>
<dbReference type="PROSITE" id="PS50987">
    <property type="entry name" value="HTH_ARSR_2"/>
    <property type="match status" value="1"/>
</dbReference>
<dbReference type="InterPro" id="IPR001845">
    <property type="entry name" value="HTH_ArsR_DNA-bd_dom"/>
</dbReference>
<keyword evidence="1" id="KW-0805">Transcription regulation</keyword>